<reference evidence="2 3" key="2">
    <citation type="submission" date="2013-02" db="EMBL/GenBank/DDBJ databases">
        <title>The Genome Sequence of Plasmodium falciparum FCH/4.</title>
        <authorList>
            <consortium name="The Broad Institute Genome Sequencing Platform"/>
            <consortium name="The Broad Institute Genome Sequencing Center for Infectious Disease"/>
            <person name="Neafsey D."/>
            <person name="Cheeseman I."/>
            <person name="Volkman S."/>
            <person name="Adams J."/>
            <person name="Walker B."/>
            <person name="Young S.K."/>
            <person name="Zeng Q."/>
            <person name="Gargeya S."/>
            <person name="Fitzgerald M."/>
            <person name="Haas B."/>
            <person name="Abouelleil A."/>
            <person name="Alvarado L."/>
            <person name="Arachchi H.M."/>
            <person name="Berlin A.M."/>
            <person name="Chapman S.B."/>
            <person name="Dewar J."/>
            <person name="Goldberg J."/>
            <person name="Griggs A."/>
            <person name="Gujja S."/>
            <person name="Hansen M."/>
            <person name="Howarth C."/>
            <person name="Imamovic A."/>
            <person name="Larimer J."/>
            <person name="McCowan C."/>
            <person name="Murphy C."/>
            <person name="Neiman D."/>
            <person name="Pearson M."/>
            <person name="Priest M."/>
            <person name="Roberts A."/>
            <person name="Saif S."/>
            <person name="Shea T."/>
            <person name="Sisk P."/>
            <person name="Sykes S."/>
            <person name="Wortman J."/>
            <person name="Nusbaum C."/>
            <person name="Birren B."/>
        </authorList>
    </citation>
    <scope>NUCLEOTIDE SEQUENCE [LARGE SCALE GENOMIC DNA]</scope>
    <source>
        <strain evidence="2 3">FCH/4</strain>
    </source>
</reference>
<proteinExistence type="predicted"/>
<dbReference type="Proteomes" id="UP000030656">
    <property type="component" value="Unassembled WGS sequence"/>
</dbReference>
<reference evidence="2 3" key="1">
    <citation type="submission" date="2013-02" db="EMBL/GenBank/DDBJ databases">
        <title>The Genome Annotation of Plasmodium falciparum FCH/4.</title>
        <authorList>
            <consortium name="The Broad Institute Genome Sequencing Platform"/>
            <consortium name="The Broad Institute Genome Sequencing Center for Infectious Disease"/>
            <person name="Neafsey D."/>
            <person name="Hoffman S."/>
            <person name="Volkman S."/>
            <person name="Rosenthal P."/>
            <person name="Walker B."/>
            <person name="Young S.K."/>
            <person name="Zeng Q."/>
            <person name="Gargeya S."/>
            <person name="Fitzgerald M."/>
            <person name="Haas B."/>
            <person name="Abouelleil A."/>
            <person name="Allen A.W."/>
            <person name="Alvarado L."/>
            <person name="Arachchi H.M."/>
            <person name="Berlin A.M."/>
            <person name="Chapman S.B."/>
            <person name="Gainer-Dewar J."/>
            <person name="Goldberg J."/>
            <person name="Griggs A."/>
            <person name="Gujja S."/>
            <person name="Hansen M."/>
            <person name="Howarth C."/>
            <person name="Imamovic A."/>
            <person name="Ireland A."/>
            <person name="Larimer J."/>
            <person name="McCowan C."/>
            <person name="Murphy C."/>
            <person name="Pearson M."/>
            <person name="Poon T.W."/>
            <person name="Priest M."/>
            <person name="Roberts A."/>
            <person name="Saif S."/>
            <person name="Shea T."/>
            <person name="Sisk P."/>
            <person name="Sykes S."/>
            <person name="Wortman J."/>
            <person name="Nusbaum C."/>
            <person name="Birren B."/>
        </authorList>
    </citation>
    <scope>NUCLEOTIDE SEQUENCE [LARGE SCALE GENOMIC DNA]</scope>
    <source>
        <strain evidence="2 3">FCH/4</strain>
    </source>
</reference>
<organism evidence="2 3">
    <name type="scientific">Plasmodium falciparum FCH/4</name>
    <dbReference type="NCBI Taxonomy" id="1036724"/>
    <lineage>
        <taxon>Eukaryota</taxon>
        <taxon>Sar</taxon>
        <taxon>Alveolata</taxon>
        <taxon>Apicomplexa</taxon>
        <taxon>Aconoidasida</taxon>
        <taxon>Haemosporida</taxon>
        <taxon>Plasmodiidae</taxon>
        <taxon>Plasmodium</taxon>
        <taxon>Plasmodium (Laverania)</taxon>
    </lineage>
</organism>
<keyword evidence="1" id="KW-0732">Signal</keyword>
<feature type="signal peptide" evidence="1">
    <location>
        <begin position="1"/>
        <end position="21"/>
    </location>
</feature>
<feature type="chain" id="PRO_5001539184" evidence="1">
    <location>
        <begin position="22"/>
        <end position="608"/>
    </location>
</feature>
<evidence type="ECO:0000256" key="1">
    <source>
        <dbReference type="SAM" id="SignalP"/>
    </source>
</evidence>
<evidence type="ECO:0000313" key="2">
    <source>
        <dbReference type="EMBL" id="ETW27768.1"/>
    </source>
</evidence>
<name>A0A024VHK5_PLAFA</name>
<gene>
    <name evidence="2" type="ORF">PFFCH_04747</name>
</gene>
<accession>A0A024VHK5</accession>
<dbReference type="OrthoDB" id="364384at2759"/>
<dbReference type="AlphaFoldDB" id="A0A024VHK5"/>
<sequence length="608" mass="73228">MIPFYFFFFLLAFICIKKSDERKIGEQYEYINLLSDKEYRNKLLALRKRTFNTKNTKINNNNNNNNNISNSNGNKVNDIYNKKNYVFCFYGACGYDKRNVLEKIFHITLEKDQLINLGYNQRLGIWFGKDKDENLNMILDIDLLENKEFIEKNNETIYNYEKLIETILKTTNTIIIPLLYEDIQCVTHVLNKNNKITDGKNKEYNNLKYKLPIKIELFLNELNRKIEEEKKKNENDYSNGKDILDKKKNNVYFIFLNNEKENKRNYTYNNNFIQEIKLRYNNLNFYFMNEKEINLSLLKSNNISECIILMDNIEHALKDMSTFKNFSDFNKTCVYNTYVIEESYIKTLNYFDKYFYTYEKNITMGKIINKYNILSNELIKNSLLLFNLLTLEQSGTKFKQIIFEKLKNRFQMSIRRQILKQLLLLEKKYIEKGKHIILNKYYIKNDKELINNEHNQLHILKKTLNSQIKQDIQTLIHKQFYNEPHFNNTINQFIYQLEDKLDHTLNNYYELNKSPFKKIFEKKKNYQMNQKKKKKYIFPSINMNLTLTSLIRKSGLGNLQSYFVYDLGFLTFVFGLLNDRDTPEVQQQGAHVPFFKFQPKINLKLNFK</sequence>
<evidence type="ECO:0000313" key="3">
    <source>
        <dbReference type="Proteomes" id="UP000030656"/>
    </source>
</evidence>
<dbReference type="EMBL" id="KI928062">
    <property type="protein sequence ID" value="ETW27768.1"/>
    <property type="molecule type" value="Genomic_DNA"/>
</dbReference>
<protein>
    <submittedName>
        <fullName evidence="2">Uncharacterized protein</fullName>
    </submittedName>
</protein>